<proteinExistence type="predicted"/>
<dbReference type="OrthoDB" id="284781at2"/>
<dbReference type="RefSeq" id="WP_105352599.1">
    <property type="nucleotide sequence ID" value="NZ_PUIA01000035.1"/>
</dbReference>
<accession>A0A2S8FLT1</accession>
<feature type="compositionally biased region" description="Basic residues" evidence="2">
    <location>
        <begin position="1"/>
        <end position="10"/>
    </location>
</feature>
<dbReference type="NCBIfam" id="TIGR01554">
    <property type="entry name" value="major_cap_HK97"/>
    <property type="match status" value="1"/>
</dbReference>
<evidence type="ECO:0000256" key="2">
    <source>
        <dbReference type="SAM" id="MobiDB-lite"/>
    </source>
</evidence>
<dbReference type="EMBL" id="PUIA01000035">
    <property type="protein sequence ID" value="PQO33148.1"/>
    <property type="molecule type" value="Genomic_DNA"/>
</dbReference>
<reference evidence="4 5" key="1">
    <citation type="submission" date="2018-02" db="EMBL/GenBank/DDBJ databases">
        <title>Comparative genomes isolates from brazilian mangrove.</title>
        <authorList>
            <person name="Araujo J.E."/>
            <person name="Taketani R.G."/>
            <person name="Silva M.C.P."/>
            <person name="Loureco M.V."/>
            <person name="Andreote F.D."/>
        </authorList>
    </citation>
    <scope>NUCLEOTIDE SEQUENCE [LARGE SCALE GENOMIC DNA]</scope>
    <source>
        <strain evidence="4 5">HEX-2 MGV</strain>
    </source>
</reference>
<dbReference type="Pfam" id="PF05065">
    <property type="entry name" value="Phage_capsid"/>
    <property type="match status" value="1"/>
</dbReference>
<comment type="caution">
    <text evidence="4">The sequence shown here is derived from an EMBL/GenBank/DDBJ whole genome shotgun (WGS) entry which is preliminary data.</text>
</comment>
<name>A0A2S8FLT1_9BACT</name>
<dbReference type="InterPro" id="IPR024455">
    <property type="entry name" value="Phage_capsid"/>
</dbReference>
<feature type="compositionally biased region" description="Basic and acidic residues" evidence="2">
    <location>
        <begin position="11"/>
        <end position="29"/>
    </location>
</feature>
<dbReference type="Proteomes" id="UP000240009">
    <property type="component" value="Unassembled WGS sequence"/>
</dbReference>
<feature type="region of interest" description="Disordered" evidence="2">
    <location>
        <begin position="1"/>
        <end position="29"/>
    </location>
</feature>
<protein>
    <submittedName>
        <fullName evidence="4">Phage major capsid protein</fullName>
    </submittedName>
</protein>
<gene>
    <name evidence="4" type="ORF">C5Y96_09825</name>
</gene>
<dbReference type="InterPro" id="IPR054612">
    <property type="entry name" value="Phage_capsid-like_C"/>
</dbReference>
<dbReference type="Gene3D" id="3.30.2400.10">
    <property type="entry name" value="Major capsid protein gp5"/>
    <property type="match status" value="1"/>
</dbReference>
<evidence type="ECO:0000313" key="4">
    <source>
        <dbReference type="EMBL" id="PQO33148.1"/>
    </source>
</evidence>
<dbReference type="AlphaFoldDB" id="A0A2S8FLT1"/>
<comment type="subcellular location">
    <subcellularLocation>
        <location evidence="1">Virion</location>
    </subcellularLocation>
</comment>
<evidence type="ECO:0000313" key="5">
    <source>
        <dbReference type="Proteomes" id="UP000240009"/>
    </source>
</evidence>
<organism evidence="4 5">
    <name type="scientific">Blastopirellula marina</name>
    <dbReference type="NCBI Taxonomy" id="124"/>
    <lineage>
        <taxon>Bacteria</taxon>
        <taxon>Pseudomonadati</taxon>
        <taxon>Planctomycetota</taxon>
        <taxon>Planctomycetia</taxon>
        <taxon>Pirellulales</taxon>
        <taxon>Pirellulaceae</taxon>
        <taxon>Blastopirellula</taxon>
    </lineage>
</organism>
<evidence type="ECO:0000256" key="1">
    <source>
        <dbReference type="ARBA" id="ARBA00004328"/>
    </source>
</evidence>
<evidence type="ECO:0000259" key="3">
    <source>
        <dbReference type="Pfam" id="PF05065"/>
    </source>
</evidence>
<sequence>MNHYREKQKHHAESARAIHDLAKAEERELTKEELESFNNDVAMSEEYGNKAEKLEKLEAMESKMKESAGRISKPESFSEPVHEDVERFSVLRAIRLKLEGKQLDGVEAEVSDEIAKRSGRSAEGFYLPMTAKAQNFDLNVTTGAGGLNTTIDYGNFIELLRAQLLVQSLGARVMTDLNGTIQIPKQSGGATAYWINANGSNTITASNQTITQVPLAPNTLGCHTRYTRAFLKQTSMDVEQFILADLAAVRALEVDRAVFNGSGSGAEPEGLLQNSSVATVALGNDGGAPTFGKMVEMETAVASENALVGNLNYVTTPAGRGKLKTTPVESGNPRMIWEGSQINGYNAHATTLLPNDLTKGAYGENLSAAVFGNFNDVIVGMWGGVDVIVNPYSDDDAGAVKITLLGETDIAFRHVESFSKCIDMATS</sequence>
<dbReference type="SUPFAM" id="SSF56563">
    <property type="entry name" value="Major capsid protein gp5"/>
    <property type="match status" value="1"/>
</dbReference>
<feature type="domain" description="Phage capsid-like C-terminal" evidence="3">
    <location>
        <begin position="155"/>
        <end position="419"/>
    </location>
</feature>